<comment type="caution">
    <text evidence="2">The sequence shown here is derived from an EMBL/GenBank/DDBJ whole genome shotgun (WGS) entry which is preliminary data.</text>
</comment>
<sequence>MTPIRRTFTVTEDVRAELGHPVDHPVRRAAAAAVIANPWSGRGVVADLVSDAAPTATALAHELTGRLLAALGGAHRLASFGKAAIVGLDGEGEHGAALIHTPYFGNIFRELVGGTSIIAFSDDRGPAGTALAVPVWHKTANATRSHYQTVPVRIPGAPRADEIVVVAAATDGPRPNARIGDRTTDPAVSLTDLEPQA</sequence>
<dbReference type="SUPFAM" id="SSF160519">
    <property type="entry name" value="BB2672-like"/>
    <property type="match status" value="1"/>
</dbReference>
<evidence type="ECO:0000313" key="3">
    <source>
        <dbReference type="Proteomes" id="UP001597018"/>
    </source>
</evidence>
<keyword evidence="3" id="KW-1185">Reference proteome</keyword>
<feature type="region of interest" description="Disordered" evidence="1">
    <location>
        <begin position="174"/>
        <end position="197"/>
    </location>
</feature>
<dbReference type="Gene3D" id="3.30.1330.110">
    <property type="entry name" value="BB2672"/>
    <property type="match status" value="1"/>
</dbReference>
<dbReference type="RefSeq" id="WP_263253384.1">
    <property type="nucleotide sequence ID" value="NZ_BAABLT010000050.1"/>
</dbReference>
<dbReference type="InterPro" id="IPR035936">
    <property type="entry name" value="BB2672"/>
</dbReference>
<accession>A0ABW3G033</accession>
<reference evidence="3" key="1">
    <citation type="journal article" date="2019" name="Int. J. Syst. Evol. Microbiol.">
        <title>The Global Catalogue of Microorganisms (GCM) 10K type strain sequencing project: providing services to taxonomists for standard genome sequencing and annotation.</title>
        <authorList>
            <consortium name="The Broad Institute Genomics Platform"/>
            <consortium name="The Broad Institute Genome Sequencing Center for Infectious Disease"/>
            <person name="Wu L."/>
            <person name="Ma J."/>
        </authorList>
    </citation>
    <scope>NUCLEOTIDE SEQUENCE [LARGE SCALE GENOMIC DNA]</scope>
    <source>
        <strain evidence="3">CCUG 56401</strain>
    </source>
</reference>
<evidence type="ECO:0000313" key="2">
    <source>
        <dbReference type="EMBL" id="MFD0923851.1"/>
    </source>
</evidence>
<dbReference type="InterPro" id="IPR009569">
    <property type="entry name" value="AA_synth_put"/>
</dbReference>
<protein>
    <submittedName>
        <fullName evidence="2">Amino acid synthesis family protein</fullName>
    </submittedName>
</protein>
<evidence type="ECO:0000256" key="1">
    <source>
        <dbReference type="SAM" id="MobiDB-lite"/>
    </source>
</evidence>
<dbReference type="Proteomes" id="UP001597018">
    <property type="component" value="Unassembled WGS sequence"/>
</dbReference>
<name>A0ABW3G033_9PSEU</name>
<proteinExistence type="predicted"/>
<dbReference type="EMBL" id="JBHTIW010000044">
    <property type="protein sequence ID" value="MFD0923851.1"/>
    <property type="molecule type" value="Genomic_DNA"/>
</dbReference>
<dbReference type="Pfam" id="PF06684">
    <property type="entry name" value="AA_synth"/>
    <property type="match status" value="1"/>
</dbReference>
<gene>
    <name evidence="2" type="ORF">ACFQ16_29240</name>
</gene>
<organism evidence="2 3">
    <name type="scientific">Saccharopolyspora rosea</name>
    <dbReference type="NCBI Taxonomy" id="524884"/>
    <lineage>
        <taxon>Bacteria</taxon>
        <taxon>Bacillati</taxon>
        <taxon>Actinomycetota</taxon>
        <taxon>Actinomycetes</taxon>
        <taxon>Pseudonocardiales</taxon>
        <taxon>Pseudonocardiaceae</taxon>
        <taxon>Saccharopolyspora</taxon>
    </lineage>
</organism>